<evidence type="ECO:0000313" key="16">
    <source>
        <dbReference type="Proteomes" id="UP000789390"/>
    </source>
</evidence>
<comment type="similarity">
    <text evidence="3 12">Belongs to the glycosyltransferase 10 family.</text>
</comment>
<dbReference type="PANTHER" id="PTHR48438">
    <property type="entry name" value="ALPHA-(1,3)-FUCOSYLTRANSFERASE C-RELATED"/>
    <property type="match status" value="1"/>
</dbReference>
<dbReference type="PANTHER" id="PTHR48438:SF1">
    <property type="entry name" value="ALPHA-(1,3)-FUCOSYLTRANSFERASE C-RELATED"/>
    <property type="match status" value="1"/>
</dbReference>
<dbReference type="EC" id="2.4.1.-" evidence="12"/>
<dbReference type="GO" id="GO:0008417">
    <property type="term" value="F:fucosyltransferase activity"/>
    <property type="evidence" value="ECO:0007669"/>
    <property type="project" value="InterPro"/>
</dbReference>
<evidence type="ECO:0000256" key="5">
    <source>
        <dbReference type="ARBA" id="ARBA00022679"/>
    </source>
</evidence>
<dbReference type="InterPro" id="IPR031481">
    <property type="entry name" value="Glyco_tran_10_N"/>
</dbReference>
<keyword evidence="7" id="KW-0735">Signal-anchor</keyword>
<keyword evidence="11" id="KW-0325">Glycoprotein</keyword>
<dbReference type="OrthoDB" id="427096at2759"/>
<keyword evidence="4 12" id="KW-0328">Glycosyltransferase</keyword>
<dbReference type="Gene3D" id="3.40.50.11660">
    <property type="entry name" value="Glycosyl transferase family 10, C-terminal domain"/>
    <property type="match status" value="1"/>
</dbReference>
<evidence type="ECO:0000256" key="4">
    <source>
        <dbReference type="ARBA" id="ARBA00022676"/>
    </source>
</evidence>
<keyword evidence="9 12" id="KW-0333">Golgi apparatus</keyword>
<evidence type="ECO:0000256" key="9">
    <source>
        <dbReference type="ARBA" id="ARBA00023034"/>
    </source>
</evidence>
<evidence type="ECO:0000256" key="11">
    <source>
        <dbReference type="ARBA" id="ARBA00023180"/>
    </source>
</evidence>
<evidence type="ECO:0000256" key="2">
    <source>
        <dbReference type="ARBA" id="ARBA00004922"/>
    </source>
</evidence>
<protein>
    <recommendedName>
        <fullName evidence="12">Fucosyltransferase</fullName>
        <ecNumber evidence="12">2.4.1.-</ecNumber>
    </recommendedName>
</protein>
<proteinExistence type="inferred from homology"/>
<dbReference type="InterPro" id="IPR001503">
    <property type="entry name" value="Glyco_trans_10"/>
</dbReference>
<evidence type="ECO:0000259" key="14">
    <source>
        <dbReference type="Pfam" id="PF17039"/>
    </source>
</evidence>
<dbReference type="AlphaFoldDB" id="A0A8J2WNJ7"/>
<evidence type="ECO:0000256" key="3">
    <source>
        <dbReference type="ARBA" id="ARBA00008919"/>
    </source>
</evidence>
<keyword evidence="10 12" id="KW-0472">Membrane</keyword>
<evidence type="ECO:0000256" key="12">
    <source>
        <dbReference type="RuleBase" id="RU003832"/>
    </source>
</evidence>
<evidence type="ECO:0000259" key="13">
    <source>
        <dbReference type="Pfam" id="PF00852"/>
    </source>
</evidence>
<keyword evidence="6 12" id="KW-0812">Transmembrane</keyword>
<keyword evidence="16" id="KW-1185">Reference proteome</keyword>
<dbReference type="SUPFAM" id="SSF53756">
    <property type="entry name" value="UDP-Glycosyltransferase/glycogen phosphorylase"/>
    <property type="match status" value="1"/>
</dbReference>
<evidence type="ECO:0000256" key="10">
    <source>
        <dbReference type="ARBA" id="ARBA00023136"/>
    </source>
</evidence>
<feature type="domain" description="Fucosyltransferase C-terminal" evidence="13">
    <location>
        <begin position="236"/>
        <end position="414"/>
    </location>
</feature>
<dbReference type="EMBL" id="CAKKLH010000314">
    <property type="protein sequence ID" value="CAH0111425.1"/>
    <property type="molecule type" value="Genomic_DNA"/>
</dbReference>
<evidence type="ECO:0000313" key="15">
    <source>
        <dbReference type="EMBL" id="CAH0111425.1"/>
    </source>
</evidence>
<reference evidence="15" key="1">
    <citation type="submission" date="2021-11" db="EMBL/GenBank/DDBJ databases">
        <authorList>
            <person name="Schell T."/>
        </authorList>
    </citation>
    <scope>NUCLEOTIDE SEQUENCE</scope>
    <source>
        <strain evidence="15">M5</strain>
    </source>
</reference>
<dbReference type="InterPro" id="IPR055270">
    <property type="entry name" value="Glyco_tran_10_C"/>
</dbReference>
<keyword evidence="8 12" id="KW-1133">Transmembrane helix</keyword>
<evidence type="ECO:0000256" key="1">
    <source>
        <dbReference type="ARBA" id="ARBA00004447"/>
    </source>
</evidence>
<evidence type="ECO:0000256" key="7">
    <source>
        <dbReference type="ARBA" id="ARBA00022968"/>
    </source>
</evidence>
<dbReference type="InterPro" id="IPR038577">
    <property type="entry name" value="GT10-like_C_sf"/>
</dbReference>
<dbReference type="Pfam" id="PF00852">
    <property type="entry name" value="Glyco_transf_10"/>
    <property type="match status" value="1"/>
</dbReference>
<dbReference type="Pfam" id="PF17039">
    <property type="entry name" value="Glyco_tran_10_N"/>
    <property type="match status" value="1"/>
</dbReference>
<comment type="subcellular location">
    <subcellularLocation>
        <location evidence="1 12">Golgi apparatus</location>
        <location evidence="1 12">Golgi stack membrane</location>
        <topology evidence="1 12">Single-pass type II membrane protein</topology>
    </subcellularLocation>
</comment>
<dbReference type="FunFam" id="3.40.50.11660:FF:000004">
    <property type="entry name" value="Glycoprotein 3-alpha-L-fucosyltransferase A"/>
    <property type="match status" value="1"/>
</dbReference>
<evidence type="ECO:0000256" key="6">
    <source>
        <dbReference type="ARBA" id="ARBA00022692"/>
    </source>
</evidence>
<evidence type="ECO:0000256" key="8">
    <source>
        <dbReference type="ARBA" id="ARBA00022989"/>
    </source>
</evidence>
<feature type="domain" description="Fucosyltransferase N-terminal" evidence="14">
    <location>
        <begin position="96"/>
        <end position="205"/>
    </location>
</feature>
<gene>
    <name evidence="15" type="ORF">DGAL_LOCUS15071</name>
</gene>
<dbReference type="Proteomes" id="UP000789390">
    <property type="component" value="Unassembled WGS sequence"/>
</dbReference>
<comment type="pathway">
    <text evidence="2">Protein modification; protein glycosylation.</text>
</comment>
<dbReference type="GO" id="GO:0032580">
    <property type="term" value="C:Golgi cisterna membrane"/>
    <property type="evidence" value="ECO:0007669"/>
    <property type="project" value="UniProtKB-SubCell"/>
</dbReference>
<keyword evidence="5 12" id="KW-0808">Transferase</keyword>
<sequence>MFNIQRRQGALILMGFVLVAGQCYFVMRKHNIRQLAVVEMLLTEPQKNVAFIEKEESNAEKEPTSEISKPGSTKELYELMDKYAQAKLSDIDPPFKKILFWNEAYGSKNYGVGIGADALRKSGCPVWQCETSDDRNNVEEYDAIVFHLRSWTQNDLPERRSLHQRYVFWSIESAAWRFVDTKPMTNYFNWTMTYRWDSDLVSPYGYIRPTGNVPLHPNDEQMESYLTSRSLVNYAEGKTKIAAWFVSNCASQSKRMEMVRELQKYIDVDVYGDCGTMKCPRKREEDCRQMAAKTYKFYLSLENSLCLDYVTEKFFGMMHHPILPVVVGFHDHHEKIAPRHSFLNAAYFESIEQLANYMIFLDKNDTMYNQYFWWKPYFEVRNSQEDFNKGMCHLCAALHDPTLPPKTYKDMTTWWDKNSTCQTIEIR</sequence>
<dbReference type="UniPathway" id="UPA00378"/>
<feature type="transmembrane region" description="Helical" evidence="12">
    <location>
        <begin position="9"/>
        <end position="27"/>
    </location>
</feature>
<comment type="caution">
    <text evidence="15">The sequence shown here is derived from an EMBL/GenBank/DDBJ whole genome shotgun (WGS) entry which is preliminary data.</text>
</comment>
<organism evidence="15 16">
    <name type="scientific">Daphnia galeata</name>
    <dbReference type="NCBI Taxonomy" id="27404"/>
    <lineage>
        <taxon>Eukaryota</taxon>
        <taxon>Metazoa</taxon>
        <taxon>Ecdysozoa</taxon>
        <taxon>Arthropoda</taxon>
        <taxon>Crustacea</taxon>
        <taxon>Branchiopoda</taxon>
        <taxon>Diplostraca</taxon>
        <taxon>Cladocera</taxon>
        <taxon>Anomopoda</taxon>
        <taxon>Daphniidae</taxon>
        <taxon>Daphnia</taxon>
    </lineage>
</organism>
<accession>A0A8J2WNJ7</accession>
<name>A0A8J2WNJ7_9CRUS</name>